<name>A0A0V8GEU5_9BACL</name>
<dbReference type="InterPro" id="IPR006674">
    <property type="entry name" value="HD_domain"/>
</dbReference>
<dbReference type="Pfam" id="PF19276">
    <property type="entry name" value="HD_assoc_2"/>
    <property type="match status" value="1"/>
</dbReference>
<accession>A0A0V8GEU5</accession>
<dbReference type="Gene3D" id="1.10.3210.10">
    <property type="entry name" value="Hypothetical protein af1432"/>
    <property type="match status" value="1"/>
</dbReference>
<dbReference type="Proteomes" id="UP000072605">
    <property type="component" value="Unassembled WGS sequence"/>
</dbReference>
<dbReference type="InterPro" id="IPR045509">
    <property type="entry name" value="HD_assoc_2"/>
</dbReference>
<dbReference type="PROSITE" id="PS51831">
    <property type="entry name" value="HD"/>
    <property type="match status" value="1"/>
</dbReference>
<sequence>MYQSLGQLKETKVFKDPVHRYIYVSDQLIWQLIGTREFQRLRRIKQLGTSFLTFHGAEHTRFHHSLGVYEITRQLIDVFNGRADWDDQYRELTLAAALLHDVGHGPFSHAFENVFGVNHETWTERIILGDTEIKKVLDQVGDGFAEEVASIINKTHPNQLLVTMISSQLDVDRMDYLLRDAHFAGVSYGKFDLERMLRVLRPAHNQMVVKQSGMHSIEDYIMRRYQMYWQVYLHPVTRSSDYLLKAILERAQELYLSAYPFAIAPIHLMPLFDQKMELRDFLGLDETIVYFYFQQWANEQDPILADLSRRFVDRKLFKYVDYPAEKRELVHDKLCELFEAIGLNPTYYLLEDKLSRLPYDLYGDNGEISKQPIMLQMKDGQMKEISQVSPLVQAIATSRQTDEKLFFPQEILHDLREHANEKMQIDQLLIGSVTS</sequence>
<reference evidence="3 5" key="2">
    <citation type="journal article" date="2016" name="Front. Microbiol.">
        <title>Genomic Resource of Rice Seed Associated Bacteria.</title>
        <authorList>
            <person name="Midha S."/>
            <person name="Bansal K."/>
            <person name="Sharma S."/>
            <person name="Kumar N."/>
            <person name="Patil P.P."/>
            <person name="Chaudhry V."/>
            <person name="Patil P.B."/>
        </authorList>
    </citation>
    <scope>NUCLEOTIDE SEQUENCE [LARGE SCALE GENOMIC DNA]</scope>
    <source>
        <strain evidence="3 5">RSA11</strain>
    </source>
</reference>
<proteinExistence type="predicted"/>
<dbReference type="GO" id="GO:0006203">
    <property type="term" value="P:dGTP catabolic process"/>
    <property type="evidence" value="ECO:0007669"/>
    <property type="project" value="TreeGrafter"/>
</dbReference>
<dbReference type="RefSeq" id="WP_023466787.1">
    <property type="nucleotide sequence ID" value="NZ_FMYN01000003.1"/>
</dbReference>
<comment type="caution">
    <text evidence="2">The sequence shown here is derived from an EMBL/GenBank/DDBJ whole genome shotgun (WGS) entry which is preliminary data.</text>
</comment>
<evidence type="ECO:0000313" key="3">
    <source>
        <dbReference type="EMBL" id="KTR27299.1"/>
    </source>
</evidence>
<evidence type="ECO:0000313" key="2">
    <source>
        <dbReference type="EMBL" id="KSU48757.1"/>
    </source>
</evidence>
<dbReference type="PANTHER" id="PTHR11373">
    <property type="entry name" value="DEOXYNUCLEOSIDE TRIPHOSPHATE TRIPHOSPHOHYDROLASE"/>
    <property type="match status" value="1"/>
</dbReference>
<feature type="domain" description="HD" evidence="1">
    <location>
        <begin position="61"/>
        <end position="177"/>
    </location>
</feature>
<protein>
    <recommendedName>
        <fullName evidence="1">HD domain-containing protein</fullName>
    </recommendedName>
</protein>
<organism evidence="2 4">
    <name type="scientific">Exiguobacterium indicum</name>
    <dbReference type="NCBI Taxonomy" id="296995"/>
    <lineage>
        <taxon>Bacteria</taxon>
        <taxon>Bacillati</taxon>
        <taxon>Bacillota</taxon>
        <taxon>Bacilli</taxon>
        <taxon>Bacillales</taxon>
        <taxon>Bacillales Family XII. Incertae Sedis</taxon>
        <taxon>Exiguobacterium</taxon>
    </lineage>
</organism>
<dbReference type="AlphaFoldDB" id="A0A0V8GEU5"/>
<dbReference type="InterPro" id="IPR003607">
    <property type="entry name" value="HD/PDEase_dom"/>
</dbReference>
<evidence type="ECO:0000259" key="1">
    <source>
        <dbReference type="PROSITE" id="PS51831"/>
    </source>
</evidence>
<dbReference type="FunFam" id="1.10.3210.10:FF:000014">
    <property type="entry name" value="HD domain-containing protein"/>
    <property type="match status" value="1"/>
</dbReference>
<evidence type="ECO:0000313" key="5">
    <source>
        <dbReference type="Proteomes" id="UP000072605"/>
    </source>
</evidence>
<dbReference type="InterPro" id="IPR050135">
    <property type="entry name" value="dGTPase-like"/>
</dbReference>
<dbReference type="CDD" id="cd00077">
    <property type="entry name" value="HDc"/>
    <property type="match status" value="1"/>
</dbReference>
<evidence type="ECO:0000313" key="4">
    <source>
        <dbReference type="Proteomes" id="UP000053797"/>
    </source>
</evidence>
<dbReference type="SMART" id="SM00471">
    <property type="entry name" value="HDc"/>
    <property type="match status" value="1"/>
</dbReference>
<dbReference type="PANTHER" id="PTHR11373:SF4">
    <property type="entry name" value="DEOXYNUCLEOSIDE TRIPHOSPHATE TRIPHOSPHOHYDROLASE SAMHD1"/>
    <property type="match status" value="1"/>
</dbReference>
<gene>
    <name evidence="2" type="ORF">AS033_10530</name>
    <name evidence="3" type="ORF">RSA11_06930</name>
</gene>
<dbReference type="OrthoDB" id="9803619at2"/>
<reference evidence="2 4" key="1">
    <citation type="journal article" date="2015" name="Int. J. Syst. Evol. Microbiol.">
        <title>Exiguobacterium enclense sp. nov., isolated from sediment.</title>
        <authorList>
            <person name="Dastager S.G."/>
            <person name="Mawlankar R."/>
            <person name="Sonalkar V.V."/>
            <person name="Thorat M.N."/>
            <person name="Mual P."/>
            <person name="Verma A."/>
            <person name="Krishnamurthi S."/>
            <person name="Tang S.K."/>
            <person name="Li W.J."/>
        </authorList>
    </citation>
    <scope>NUCLEOTIDE SEQUENCE [LARGE SCALE GENOMIC DNA]</scope>
    <source>
        <strain evidence="2 4">NIO-1109</strain>
    </source>
</reference>
<dbReference type="SUPFAM" id="SSF109604">
    <property type="entry name" value="HD-domain/PDEase-like"/>
    <property type="match status" value="1"/>
</dbReference>
<dbReference type="GO" id="GO:0008832">
    <property type="term" value="F:dGTPase activity"/>
    <property type="evidence" value="ECO:0007669"/>
    <property type="project" value="TreeGrafter"/>
</dbReference>
<dbReference type="Proteomes" id="UP000053797">
    <property type="component" value="Unassembled WGS sequence"/>
</dbReference>
<dbReference type="EMBL" id="LDQV01000017">
    <property type="protein sequence ID" value="KTR27299.1"/>
    <property type="molecule type" value="Genomic_DNA"/>
</dbReference>
<dbReference type="Pfam" id="PF01966">
    <property type="entry name" value="HD"/>
    <property type="match status" value="1"/>
</dbReference>
<dbReference type="EMBL" id="LNQL01000003">
    <property type="protein sequence ID" value="KSU48757.1"/>
    <property type="molecule type" value="Genomic_DNA"/>
</dbReference>